<evidence type="ECO:0000313" key="3">
    <source>
        <dbReference type="EMBL" id="KAK1153681.1"/>
    </source>
</evidence>
<gene>
    <name evidence="3" type="ORF">AOXY_G29810</name>
    <name evidence="2" type="ORF">AOXY_G30074</name>
</gene>
<proteinExistence type="predicted"/>
<dbReference type="Proteomes" id="UP001230051">
    <property type="component" value="Unassembled WGS sequence"/>
</dbReference>
<dbReference type="EMBL" id="JAGXEW010000040">
    <property type="protein sequence ID" value="KAK1153681.1"/>
    <property type="molecule type" value="Genomic_DNA"/>
</dbReference>
<name>A0AAD8CKI2_ACIOX</name>
<feature type="region of interest" description="Disordered" evidence="1">
    <location>
        <begin position="1"/>
        <end position="31"/>
    </location>
</feature>
<organism evidence="2 4">
    <name type="scientific">Acipenser oxyrinchus oxyrinchus</name>
    <dbReference type="NCBI Taxonomy" id="40147"/>
    <lineage>
        <taxon>Eukaryota</taxon>
        <taxon>Metazoa</taxon>
        <taxon>Chordata</taxon>
        <taxon>Craniata</taxon>
        <taxon>Vertebrata</taxon>
        <taxon>Euteleostomi</taxon>
        <taxon>Actinopterygii</taxon>
        <taxon>Chondrostei</taxon>
        <taxon>Acipenseriformes</taxon>
        <taxon>Acipenseridae</taxon>
        <taxon>Acipenser</taxon>
    </lineage>
</organism>
<dbReference type="AlphaFoldDB" id="A0AAD8CKI2"/>
<reference evidence="2" key="1">
    <citation type="submission" date="2022-02" db="EMBL/GenBank/DDBJ databases">
        <title>Atlantic sturgeon de novo genome assembly.</title>
        <authorList>
            <person name="Stock M."/>
            <person name="Klopp C."/>
            <person name="Guiguen Y."/>
            <person name="Cabau C."/>
            <person name="Parinello H."/>
            <person name="Santidrian Yebra-Pimentel E."/>
            <person name="Kuhl H."/>
            <person name="Dirks R.P."/>
            <person name="Guessner J."/>
            <person name="Wuertz S."/>
            <person name="Du K."/>
            <person name="Schartl M."/>
        </authorList>
    </citation>
    <scope>NUCLEOTIDE SEQUENCE</scope>
    <source>
        <strain evidence="2">STURGEONOMICS-FGT-2020</strain>
        <tissue evidence="2">Whole blood</tissue>
    </source>
</reference>
<evidence type="ECO:0000256" key="1">
    <source>
        <dbReference type="SAM" id="MobiDB-lite"/>
    </source>
</evidence>
<dbReference type="EMBL" id="JAGXEW010000042">
    <property type="protein sequence ID" value="KAK1153192.1"/>
    <property type="molecule type" value="Genomic_DNA"/>
</dbReference>
<sequence>MSKGTEPHPEHAKPGPAGNRERDTESQEDVRSLYKHYLREEIAYRQLKMRKLEKEIQLLDKQLLDVSVTM</sequence>
<evidence type="ECO:0000313" key="2">
    <source>
        <dbReference type="EMBL" id="KAK1153192.1"/>
    </source>
</evidence>
<accession>A0AAD8CKI2</accession>
<keyword evidence="4" id="KW-1185">Reference proteome</keyword>
<comment type="caution">
    <text evidence="2">The sequence shown here is derived from an EMBL/GenBank/DDBJ whole genome shotgun (WGS) entry which is preliminary data.</text>
</comment>
<protein>
    <submittedName>
        <fullName evidence="2">Uncharacterized protein</fullName>
    </submittedName>
</protein>
<evidence type="ECO:0000313" key="4">
    <source>
        <dbReference type="Proteomes" id="UP001230051"/>
    </source>
</evidence>